<reference evidence="5 6" key="1">
    <citation type="journal article" date="2019" name="Int. J. Syst. Evol. Microbiol.">
        <title>The Global Catalogue of Microorganisms (GCM) 10K type strain sequencing project: providing services to taxonomists for standard genome sequencing and annotation.</title>
        <authorList>
            <consortium name="The Broad Institute Genomics Platform"/>
            <consortium name="The Broad Institute Genome Sequencing Center for Infectious Disease"/>
            <person name="Wu L."/>
            <person name="Ma J."/>
        </authorList>
    </citation>
    <scope>NUCLEOTIDE SEQUENCE [LARGE SCALE GENOMIC DNA]</scope>
    <source>
        <strain evidence="5 6">JCM 16014</strain>
    </source>
</reference>
<sequence length="579" mass="59540">MRTLAQGPLATVNDWLNQNVVPAEVLAGALLAAGGAAWATVVKRRRLSWSVVYDAPINIDDKDMWSVRPKRASQDLDAPQLVILEIRNTGLLDVRKGMDWDSLLKFTFSGMDVVDLKVRGDASRKHRDDDADGVRDQVEEQRRIDRGGAAGAGGTGAGGSGVGGAGAGTAGAGGAGAGGTGAGAAGVGGSAAGPDPDPGPSERAPRTGPLIPQADMSSGKRSTVQLPMFNLNRGSGFRLVVLLDGERDQNTPVTITRRGGLIGGRVRQARPNRRRRTAWQAGIAALALVAAASGGVWLANRALTPKALCASGRLQLEGSTAFAPIATIAKNEYEQQCPNAHITVSPVGSGAGLEQFGSTLGASRELAMVDGPPEATPAGLTAKPVGVVIFAVVANHDVAGKLNAETVRDLFTGSGTGALSPSSEGYKLVGRPIGSGTRTTFLDTVTQSNTSAVSSAPCPAPDSSEPKPASCTVATTMQLLAYVNATPGAIGYAEADALPFFPSVDVVALDGKLPTRDQALHNGYPFVATENLFRAGDRSDLANDFMSFLTSDAMASRLHNDGFVACSEISGTDISGMCS</sequence>
<dbReference type="Proteomes" id="UP001500751">
    <property type="component" value="Unassembled WGS sequence"/>
</dbReference>
<keyword evidence="3" id="KW-1133">Transmembrane helix</keyword>
<evidence type="ECO:0000313" key="6">
    <source>
        <dbReference type="Proteomes" id="UP001500751"/>
    </source>
</evidence>
<keyword evidence="3" id="KW-0472">Membrane</keyword>
<dbReference type="PANTHER" id="PTHR30570">
    <property type="entry name" value="PERIPLASMIC PHOSPHATE BINDING COMPONENT OF PHOSPHATE ABC TRANSPORTER"/>
    <property type="match status" value="1"/>
</dbReference>
<evidence type="ECO:0000313" key="5">
    <source>
        <dbReference type="EMBL" id="GAA2058044.1"/>
    </source>
</evidence>
<feature type="transmembrane region" description="Helical" evidence="3">
    <location>
        <begin position="20"/>
        <end position="41"/>
    </location>
</feature>
<evidence type="ECO:0000256" key="2">
    <source>
        <dbReference type="SAM" id="MobiDB-lite"/>
    </source>
</evidence>
<keyword evidence="1" id="KW-0732">Signal</keyword>
<keyword evidence="3" id="KW-0812">Transmembrane</keyword>
<dbReference type="PANTHER" id="PTHR30570:SF1">
    <property type="entry name" value="PHOSPHATE-BINDING PROTEIN PSTS"/>
    <property type="match status" value="1"/>
</dbReference>
<dbReference type="SUPFAM" id="SSF53850">
    <property type="entry name" value="Periplasmic binding protein-like II"/>
    <property type="match status" value="1"/>
</dbReference>
<evidence type="ECO:0000256" key="1">
    <source>
        <dbReference type="ARBA" id="ARBA00022729"/>
    </source>
</evidence>
<dbReference type="Gene3D" id="3.40.190.10">
    <property type="entry name" value="Periplasmic binding protein-like II"/>
    <property type="match status" value="2"/>
</dbReference>
<keyword evidence="6" id="KW-1185">Reference proteome</keyword>
<proteinExistence type="predicted"/>
<evidence type="ECO:0000259" key="4">
    <source>
        <dbReference type="Pfam" id="PF12849"/>
    </source>
</evidence>
<dbReference type="Pfam" id="PF12849">
    <property type="entry name" value="PBP_like_2"/>
    <property type="match status" value="1"/>
</dbReference>
<name>A0ABN2VBJ6_9ACTN</name>
<gene>
    <name evidence="5" type="ORF">GCM10009839_79590</name>
</gene>
<comment type="caution">
    <text evidence="5">The sequence shown here is derived from an EMBL/GenBank/DDBJ whole genome shotgun (WGS) entry which is preliminary data.</text>
</comment>
<evidence type="ECO:0000256" key="3">
    <source>
        <dbReference type="SAM" id="Phobius"/>
    </source>
</evidence>
<dbReference type="InterPro" id="IPR050811">
    <property type="entry name" value="Phosphate_ABC_transporter"/>
</dbReference>
<feature type="compositionally biased region" description="Basic and acidic residues" evidence="2">
    <location>
        <begin position="121"/>
        <end position="146"/>
    </location>
</feature>
<dbReference type="RefSeq" id="WP_344670903.1">
    <property type="nucleotide sequence ID" value="NZ_BAAAQN010000069.1"/>
</dbReference>
<feature type="transmembrane region" description="Helical" evidence="3">
    <location>
        <begin position="277"/>
        <end position="299"/>
    </location>
</feature>
<accession>A0ABN2VBJ6</accession>
<dbReference type="InterPro" id="IPR024370">
    <property type="entry name" value="PBP_domain"/>
</dbReference>
<dbReference type="EMBL" id="BAAAQN010000069">
    <property type="protein sequence ID" value="GAA2058044.1"/>
    <property type="molecule type" value="Genomic_DNA"/>
</dbReference>
<protein>
    <recommendedName>
        <fullName evidence="4">PBP domain-containing protein</fullName>
    </recommendedName>
</protein>
<organism evidence="5 6">
    <name type="scientific">Catenulispora yoronensis</name>
    <dbReference type="NCBI Taxonomy" id="450799"/>
    <lineage>
        <taxon>Bacteria</taxon>
        <taxon>Bacillati</taxon>
        <taxon>Actinomycetota</taxon>
        <taxon>Actinomycetes</taxon>
        <taxon>Catenulisporales</taxon>
        <taxon>Catenulisporaceae</taxon>
        <taxon>Catenulispora</taxon>
    </lineage>
</organism>
<feature type="compositionally biased region" description="Gly residues" evidence="2">
    <location>
        <begin position="148"/>
        <end position="191"/>
    </location>
</feature>
<feature type="domain" description="PBP" evidence="4">
    <location>
        <begin position="310"/>
        <end position="552"/>
    </location>
</feature>
<feature type="region of interest" description="Disordered" evidence="2">
    <location>
        <begin position="121"/>
        <end position="220"/>
    </location>
</feature>